<sequence>MGMCMSKRKGNFKTAGTPGKHSKNKNVGEIREDDLQAMFREFDLNGDGYIQKDELRSVMIKMGQSPTEEELNAMFDAADADKDGNIDFDEFLTIARANPLSLSLKTVFDELDVDGDGYITRSELRTAFQKMGHDLDDKEIKAIYLQVDTNKDGKINFIELEDFPSELRTAFQKMGHDLDDKEIKAIYLQVDTNKDGKINFIEFTEMMTRRK</sequence>
<dbReference type="GO" id="GO:0005509">
    <property type="term" value="F:calcium ion binding"/>
    <property type="evidence" value="ECO:0007669"/>
    <property type="project" value="InterPro"/>
</dbReference>
<dbReference type="AlphaFoldDB" id="A0A914L748"/>
<dbReference type="FunFam" id="1.10.238.10:FF:000482">
    <property type="entry name" value="CALmodulin related genes"/>
    <property type="match status" value="1"/>
</dbReference>
<feature type="compositionally biased region" description="Basic residues" evidence="3">
    <location>
        <begin position="1"/>
        <end position="11"/>
    </location>
</feature>
<evidence type="ECO:0000256" key="1">
    <source>
        <dbReference type="ARBA" id="ARBA00022737"/>
    </source>
</evidence>
<accession>A0A914L748</accession>
<evidence type="ECO:0000256" key="2">
    <source>
        <dbReference type="ARBA" id="ARBA00022837"/>
    </source>
</evidence>
<reference evidence="6" key="1">
    <citation type="submission" date="2022-11" db="UniProtKB">
        <authorList>
            <consortium name="WormBaseParasite"/>
        </authorList>
    </citation>
    <scope>IDENTIFICATION</scope>
</reference>
<evidence type="ECO:0000313" key="5">
    <source>
        <dbReference type="Proteomes" id="UP000887563"/>
    </source>
</evidence>
<feature type="domain" description="EF-hand" evidence="4">
    <location>
        <begin position="66"/>
        <end position="101"/>
    </location>
</feature>
<proteinExistence type="predicted"/>
<dbReference type="Gene3D" id="1.10.238.10">
    <property type="entry name" value="EF-hand"/>
    <property type="match status" value="3"/>
</dbReference>
<evidence type="ECO:0000313" key="6">
    <source>
        <dbReference type="WBParaSite" id="Minc3s00299g09682"/>
    </source>
</evidence>
<evidence type="ECO:0000256" key="3">
    <source>
        <dbReference type="SAM" id="MobiDB-lite"/>
    </source>
</evidence>
<feature type="domain" description="EF-hand" evidence="4">
    <location>
        <begin position="135"/>
        <end position="170"/>
    </location>
</feature>
<dbReference type="SMART" id="SM00054">
    <property type="entry name" value="EFh"/>
    <property type="match status" value="5"/>
</dbReference>
<keyword evidence="1" id="KW-0677">Repeat</keyword>
<dbReference type="InterPro" id="IPR050145">
    <property type="entry name" value="Centrin_CML-like"/>
</dbReference>
<dbReference type="CDD" id="cd00051">
    <property type="entry name" value="EFh"/>
    <property type="match status" value="1"/>
</dbReference>
<organism evidence="5 6">
    <name type="scientific">Meloidogyne incognita</name>
    <name type="common">Southern root-knot nematode worm</name>
    <name type="synonym">Oxyuris incognita</name>
    <dbReference type="NCBI Taxonomy" id="6306"/>
    <lineage>
        <taxon>Eukaryota</taxon>
        <taxon>Metazoa</taxon>
        <taxon>Ecdysozoa</taxon>
        <taxon>Nematoda</taxon>
        <taxon>Chromadorea</taxon>
        <taxon>Rhabditida</taxon>
        <taxon>Tylenchina</taxon>
        <taxon>Tylenchomorpha</taxon>
        <taxon>Tylenchoidea</taxon>
        <taxon>Meloidogynidae</taxon>
        <taxon>Meloidogyninae</taxon>
        <taxon>Meloidogyne</taxon>
        <taxon>Meloidogyne incognita group</taxon>
    </lineage>
</organism>
<dbReference type="WBParaSite" id="Minc3s00299g09682">
    <property type="protein sequence ID" value="Minc3s00299g09682"/>
    <property type="gene ID" value="Minc3s00299g09682"/>
</dbReference>
<keyword evidence="5" id="KW-1185">Reference proteome</keyword>
<feature type="region of interest" description="Disordered" evidence="3">
    <location>
        <begin position="1"/>
        <end position="25"/>
    </location>
</feature>
<dbReference type="InterPro" id="IPR018247">
    <property type="entry name" value="EF_Hand_1_Ca_BS"/>
</dbReference>
<feature type="domain" description="EF-hand" evidence="4">
    <location>
        <begin position="104"/>
        <end position="134"/>
    </location>
</feature>
<dbReference type="PROSITE" id="PS00018">
    <property type="entry name" value="EF_HAND_1"/>
    <property type="match status" value="5"/>
</dbReference>
<feature type="domain" description="EF-hand" evidence="4">
    <location>
        <begin position="178"/>
        <end position="211"/>
    </location>
</feature>
<dbReference type="Pfam" id="PF13202">
    <property type="entry name" value="EF-hand_5"/>
    <property type="match status" value="1"/>
</dbReference>
<protein>
    <submittedName>
        <fullName evidence="6">EF-hand domain-containing protein</fullName>
    </submittedName>
</protein>
<keyword evidence="2" id="KW-0106">Calcium</keyword>
<dbReference type="PANTHER" id="PTHR23050">
    <property type="entry name" value="CALCIUM BINDING PROTEIN"/>
    <property type="match status" value="1"/>
</dbReference>
<feature type="domain" description="EF-hand" evidence="4">
    <location>
        <begin position="30"/>
        <end position="65"/>
    </location>
</feature>
<dbReference type="InterPro" id="IPR011992">
    <property type="entry name" value="EF-hand-dom_pair"/>
</dbReference>
<name>A0A914L748_MELIC</name>
<dbReference type="Proteomes" id="UP000887563">
    <property type="component" value="Unplaced"/>
</dbReference>
<dbReference type="InterPro" id="IPR002048">
    <property type="entry name" value="EF_hand_dom"/>
</dbReference>
<dbReference type="Pfam" id="PF13499">
    <property type="entry name" value="EF-hand_7"/>
    <property type="match status" value="2"/>
</dbReference>
<dbReference type="PROSITE" id="PS50222">
    <property type="entry name" value="EF_HAND_2"/>
    <property type="match status" value="5"/>
</dbReference>
<dbReference type="SUPFAM" id="SSF47473">
    <property type="entry name" value="EF-hand"/>
    <property type="match status" value="2"/>
</dbReference>
<evidence type="ECO:0000259" key="4">
    <source>
        <dbReference type="PROSITE" id="PS50222"/>
    </source>
</evidence>